<evidence type="ECO:0000256" key="9">
    <source>
        <dbReference type="ARBA" id="ARBA00022723"/>
    </source>
</evidence>
<evidence type="ECO:0000256" key="2">
    <source>
        <dbReference type="ARBA" id="ARBA00004123"/>
    </source>
</evidence>
<comment type="function">
    <text evidence="28">Structural constituent of cytoplasmic lattices, which plays a key role in early embryonic development. Cytoplasmic lattices consist in fibrous structures found in the cytoplasm of oocytes and preimplantation embryos. They are required to store maternal proteins critical for embryonic development, such as ribosomal proteins and proteins that control epigenetic reprogramming of the preimplantation embryo, and prevent their degradation or activation. In contrast to other members of the family, does not show protein-arginine deiminase activity due to its inability to bind Ca(2+).</text>
</comment>
<evidence type="ECO:0000256" key="20">
    <source>
        <dbReference type="ARBA" id="ARBA00048487"/>
    </source>
</evidence>
<dbReference type="GO" id="GO:0140089">
    <property type="term" value="P:protein storage"/>
    <property type="evidence" value="ECO:0007669"/>
    <property type="project" value="UniProtKB-ARBA"/>
</dbReference>
<feature type="domain" description="Protein-arginine deiminase (PAD) central" evidence="32">
    <location>
        <begin position="972"/>
        <end position="1135"/>
    </location>
</feature>
<evidence type="ECO:0000256" key="24">
    <source>
        <dbReference type="ARBA" id="ARBA00078308"/>
    </source>
</evidence>
<dbReference type="OrthoDB" id="5102063at2759"/>
<keyword evidence="9" id="KW-0479">Metal-binding</keyword>
<evidence type="ECO:0000256" key="27">
    <source>
        <dbReference type="ARBA" id="ARBA00082895"/>
    </source>
</evidence>
<comment type="caution">
    <text evidence="33">The sequence shown here is derived from an EMBL/GenBank/DDBJ whole genome shotgun (WGS) entry which is preliminary data.</text>
</comment>
<dbReference type="GO" id="GO:0060473">
    <property type="term" value="C:cortical granule"/>
    <property type="evidence" value="ECO:0007669"/>
    <property type="project" value="UniProtKB-SubCell"/>
</dbReference>
<dbReference type="FunFam" id="2.60.40.1860:FF:000003">
    <property type="entry name" value="Protein-arginine deiminase type-4"/>
    <property type="match status" value="1"/>
</dbReference>
<dbReference type="PANTHER" id="PTHR10837">
    <property type="entry name" value="PEPTIDYLARGININE DEIMINASE"/>
    <property type="match status" value="1"/>
</dbReference>
<evidence type="ECO:0000256" key="3">
    <source>
        <dbReference type="ARBA" id="ARBA00004463"/>
    </source>
</evidence>
<feature type="domain" description="Protein-arginine deiminase (PAD) N-terminal" evidence="31">
    <location>
        <begin position="177"/>
        <end position="287"/>
    </location>
</feature>
<dbReference type="GO" id="GO:0004668">
    <property type="term" value="F:protein-arginine deiminase activity"/>
    <property type="evidence" value="ECO:0007669"/>
    <property type="project" value="UniProtKB-EC"/>
</dbReference>
<evidence type="ECO:0000256" key="8">
    <source>
        <dbReference type="ARBA" id="ARBA00022588"/>
    </source>
</evidence>
<keyword evidence="6" id="KW-0963">Cytoplasm</keyword>
<dbReference type="InterPro" id="IPR013530">
    <property type="entry name" value="PAD_C"/>
</dbReference>
<dbReference type="SUPFAM" id="SSF49503">
    <property type="entry name" value="Cupredoxins"/>
    <property type="match status" value="2"/>
</dbReference>
<evidence type="ECO:0000256" key="13">
    <source>
        <dbReference type="ARBA" id="ARBA00022859"/>
    </source>
</evidence>
<dbReference type="GO" id="GO:0005509">
    <property type="term" value="F:calcium ion binding"/>
    <property type="evidence" value="ECO:0007669"/>
    <property type="project" value="InterPro"/>
</dbReference>
<evidence type="ECO:0000256" key="25">
    <source>
        <dbReference type="ARBA" id="ARBA00078367"/>
    </source>
</evidence>
<evidence type="ECO:0000256" key="11">
    <source>
        <dbReference type="ARBA" id="ARBA00022837"/>
    </source>
</evidence>
<dbReference type="EC" id="3.5.3.15" evidence="5"/>
<keyword evidence="12" id="KW-0156">Chromatin regulator</keyword>
<dbReference type="FunFam" id="3.75.10.10:FF:000003">
    <property type="entry name" value="Protein-arginine deiminase type-2"/>
    <property type="match status" value="2"/>
</dbReference>
<keyword evidence="34" id="KW-1185">Reference proteome</keyword>
<evidence type="ECO:0000256" key="19">
    <source>
        <dbReference type="ARBA" id="ARBA00037865"/>
    </source>
</evidence>
<name>A0A8J5ZT63_GALPY</name>
<feature type="domain" description="Protein-arginine deiminase C-terminal" evidence="30">
    <location>
        <begin position="478"/>
        <end position="868"/>
    </location>
</feature>
<dbReference type="FunFam" id="2.60.40.1700:FF:000002">
    <property type="entry name" value="Peptidyl arginine deiminase 6"/>
    <property type="match status" value="1"/>
</dbReference>
<dbReference type="InterPro" id="IPR038685">
    <property type="entry name" value="PAD_N_sf"/>
</dbReference>
<feature type="domain" description="Protein-arginine deiminase (PAD) N-terminal" evidence="31">
    <location>
        <begin position="869"/>
        <end position="970"/>
    </location>
</feature>
<evidence type="ECO:0000259" key="32">
    <source>
        <dbReference type="Pfam" id="PF08527"/>
    </source>
</evidence>
<evidence type="ECO:0000256" key="1">
    <source>
        <dbReference type="ARBA" id="ARBA00001913"/>
    </source>
</evidence>
<dbReference type="GO" id="GO:0005634">
    <property type="term" value="C:nucleus"/>
    <property type="evidence" value="ECO:0007669"/>
    <property type="project" value="UniProtKB-SubCell"/>
</dbReference>
<dbReference type="Pfam" id="PF03068">
    <property type="entry name" value="PAD"/>
    <property type="match status" value="2"/>
</dbReference>
<keyword evidence="13" id="KW-0391">Immunity</keyword>
<keyword evidence="11" id="KW-0106">Calcium</keyword>
<protein>
    <recommendedName>
        <fullName evidence="21">Inactive protein-arginine deiminase type-6</fullName>
        <ecNumber evidence="5">3.5.3.15</ecNumber>
    </recommendedName>
    <alternativeName>
        <fullName evidence="24">Peptidylarginine deiminase IV</fullName>
    </alternativeName>
    <alternativeName>
        <fullName evidence="26">Peptidylarginine deiminase VI</fullName>
    </alternativeName>
    <alternativeName>
        <fullName evidence="25">Protein-arginine deiminase type IV</fullName>
    </alternativeName>
    <alternativeName>
        <fullName evidence="23">Protein-arginine deiminase type VI</fullName>
    </alternativeName>
    <alternativeName>
        <fullName evidence="22">Protein-arginine deiminase type-4</fullName>
    </alternativeName>
    <alternativeName>
        <fullName evidence="27">Protein-arginine deiminase type-6</fullName>
    </alternativeName>
</protein>
<feature type="domain" description="Protein-arginine deiminase (PAD) central" evidence="32">
    <location>
        <begin position="290"/>
        <end position="467"/>
    </location>
</feature>
<sequence length="1552" mass="172997">MAPKPPTTSGLGVKPLSKQIPEKIITQAWQRRKGGVSVFLNRSEVQVGQVRCGAVPNSKQVLVCPLHRTGTVRWWREKVWALNLLGPNPWMSQATSTVEAAASGTWICPHPVPPSLSRSPPQAVTSQVVAVFTALSSPSGAGKGRKSTCTWMRREERRIKETAGGFLQPEGPAGWTMAQGTVIHVTPEQPTYAVCVLGTETQLDVCGSAPRGCTSFSITASPEVIVNVAHSSPAKKRPKGSSKWLLDPGLEVSLATRAASSSTGDQKVRISYYGSQTAPVEALLYITGVEISLSADVTRSCKMNPTRVSKDQHEGPTWGSQCAPSLQGSQSTWTWGPHGQGAILLVNCDKDNPISAGMDFRDDKMLDSKDLQDMAPVALNTKTPEDFFTRHRLVLHVAKSEMDKVRVFHTHRDKKPSKYRVLLGPQQPAHALELPGGQQCTRFYVEGLAFPDADFPGLISLTVSLLDTSHPELPEVLVFQDSVTFRVAPWIMTPNTQPPEEVYVCSIFGNDDFLKSVTTLAKKAKVKLTVCSLEENMEDRWVQDEMEIGYIQAPHKTLPVVFDSPRNRGLKEYPVKCLLGPDFGYVTRGPQTGPVTNLDSFGNLEVSPPVRVGEKKYPLGRILIGNSSFPSTESQEMHQALQDFLGAQQVQAPVKLYSDWLCVGHVDEFLSFVPAHKKGFRLLLASPRSCYKLFQEQLKEGHGEALLFEGISSKEETTENKGHPVKQEIERTQFLCGGSATPTPTPRPFLQRCIDWNRELLKRELGLAEQDIIDIPQLFRLEEDSSGTLKAEAFFPNMVNMLVLGKHLGIPKPFGPIINGRCCLEEKVRSLLEPLGLRCTFIDDFHAYHVQHGEVHCGTNVRRKPFSFNPTHATCMVGTEISLDLHGCAPRKCKSFTIAGSLGVSVDIHDRALGTTREEAATTRWPLSEPVDVLVKLVPPSPDIQENKVLVSYYQPDSEGPVATAVLYLTGVGVSLDVDVYRCGQAQMVSDREAKKNWVWGPSGWGAILLVSCSPEEVGHLVEKTATKEISSEEIKRLSPMTLTVQGPSCFLKRHRLLLHTSEEEAEKARVYRPLEERSSTFQVVLGPGQRTYTFPALEEHLKEDYLQETFYVEALEFPSADFSGLISYSVSLVEESQDPSIPETLVYKDTAVFRVAPCIFTPSTQMPLEVYLCRELQLQGFVHSVMELSERSNSQVASVYEDSSRLGRWLQDEMAFCYTQAPHKTISLLLDTPRVLKLEDFPMKYSLVWGSSPGVGYVTQRTKDHRVASMDSIGNLMVSPPVKVKGKEYPLGRILIGGSFYPSQEGRDMSQALRGFLYAQRVQAPVELFSDWLMLGHVAEFLCFLPARDRREGEKDFWLLLASPSSCYKLFQEKQKEGHGNALLFEELRDDQLLSNGRESYTIDQLLADEDLRKQNDYVEKCINLNREVLKRELGLAERDIVDIPQLFCLEQLTNVPSSQQTGKLFARPYFPNLMQMIVLDKSLGIPKPFGPQIKGACCLEEKVCQLLEPLDFKCTFIDDFDCYLTEIGDFCACANVRRVPFAFKWWRMVP</sequence>
<keyword evidence="7" id="KW-0597">Phosphoprotein</keyword>
<dbReference type="Gene3D" id="3.75.10.10">
    <property type="entry name" value="L-arginine/glycine Amidinotransferase, Chain A"/>
    <property type="match status" value="2"/>
</dbReference>
<evidence type="ECO:0000256" key="26">
    <source>
        <dbReference type="ARBA" id="ARBA00078405"/>
    </source>
</evidence>
<comment type="catalytic activity">
    <reaction evidence="20">
        <text>L-arginyl-[protein] + H2O = L-citrullyl-[protein] + NH4(+)</text>
        <dbReference type="Rhea" id="RHEA:18089"/>
        <dbReference type="Rhea" id="RHEA-COMP:10532"/>
        <dbReference type="Rhea" id="RHEA-COMP:10588"/>
        <dbReference type="ChEBI" id="CHEBI:15377"/>
        <dbReference type="ChEBI" id="CHEBI:28938"/>
        <dbReference type="ChEBI" id="CHEBI:29965"/>
        <dbReference type="ChEBI" id="CHEBI:83397"/>
        <dbReference type="EC" id="3.5.3.15"/>
    </reaction>
</comment>
<dbReference type="InterPro" id="IPR036556">
    <property type="entry name" value="PAD_central_sf"/>
</dbReference>
<dbReference type="SUPFAM" id="SSF55909">
    <property type="entry name" value="Pentein"/>
    <property type="match status" value="2"/>
</dbReference>
<dbReference type="GO" id="GO:0140094">
    <property type="term" value="F:structural constituent of cytoplasmic lattice"/>
    <property type="evidence" value="ECO:0007669"/>
    <property type="project" value="UniProtKB-ARBA"/>
</dbReference>
<keyword evidence="16" id="KW-0804">Transcription</keyword>
<proteinExistence type="inferred from homology"/>
<reference evidence="33" key="1">
    <citation type="journal article" date="2021" name="Evol. Appl.">
        <title>The genome of the Pyrenean desman and the effects of bottlenecks and inbreeding on the genomic landscape of an endangered species.</title>
        <authorList>
            <person name="Escoda L."/>
            <person name="Castresana J."/>
        </authorList>
    </citation>
    <scope>NUCLEOTIDE SEQUENCE</scope>
    <source>
        <strain evidence="33">IBE-C5619</strain>
    </source>
</reference>
<keyword evidence="15" id="KW-0805">Transcription regulation</keyword>
<evidence type="ECO:0000256" key="6">
    <source>
        <dbReference type="ARBA" id="ARBA00022490"/>
    </source>
</evidence>
<keyword evidence="17" id="KW-0539">Nucleus</keyword>
<evidence type="ECO:0000256" key="10">
    <source>
        <dbReference type="ARBA" id="ARBA00022801"/>
    </source>
</evidence>
<feature type="domain" description="Protein-arginine deiminase C-terminal" evidence="30">
    <location>
        <begin position="1147"/>
        <end position="1548"/>
    </location>
</feature>
<evidence type="ECO:0000256" key="15">
    <source>
        <dbReference type="ARBA" id="ARBA00023015"/>
    </source>
</evidence>
<dbReference type="InterPro" id="IPR013733">
    <property type="entry name" value="Prot_Arg_deaminase_cen_dom"/>
</dbReference>
<dbReference type="SUPFAM" id="SSF110083">
    <property type="entry name" value="Peptidylarginine deiminase Pad4, middle domain"/>
    <property type="match status" value="2"/>
</dbReference>
<evidence type="ECO:0000313" key="34">
    <source>
        <dbReference type="Proteomes" id="UP000700334"/>
    </source>
</evidence>
<dbReference type="Gene3D" id="2.60.40.1860">
    <property type="entry name" value="Protein-arginine deiminase, N-terminal domain"/>
    <property type="match status" value="2"/>
</dbReference>
<evidence type="ECO:0000256" key="18">
    <source>
        <dbReference type="ARBA" id="ARBA00023329"/>
    </source>
</evidence>
<dbReference type="InterPro" id="IPR013732">
    <property type="entry name" value="PAD_N"/>
</dbReference>
<dbReference type="CDD" id="cd04214">
    <property type="entry name" value="PAD_N"/>
    <property type="match status" value="1"/>
</dbReference>
<dbReference type="Gene3D" id="2.60.40.1700">
    <property type="entry name" value="Protein-arginine deiminase, central domain"/>
    <property type="match status" value="2"/>
</dbReference>
<dbReference type="PANTHER" id="PTHR10837:SF3">
    <property type="entry name" value="PROTEIN-ARGININE DEIMINASE TYPE-4"/>
    <property type="match status" value="1"/>
</dbReference>
<evidence type="ECO:0000256" key="21">
    <source>
        <dbReference type="ARBA" id="ARBA00069326"/>
    </source>
</evidence>
<keyword evidence="14" id="KW-0164">Citrullination</keyword>
<keyword evidence="10" id="KW-0378">Hydrolase</keyword>
<dbReference type="GO" id="GO:0006325">
    <property type="term" value="P:chromatin organization"/>
    <property type="evidence" value="ECO:0007669"/>
    <property type="project" value="UniProtKB-KW"/>
</dbReference>
<evidence type="ECO:0000256" key="28">
    <source>
        <dbReference type="ARBA" id="ARBA00093439"/>
    </source>
</evidence>
<evidence type="ECO:0000256" key="17">
    <source>
        <dbReference type="ARBA" id="ARBA00023242"/>
    </source>
</evidence>
<dbReference type="Proteomes" id="UP000700334">
    <property type="component" value="Unassembled WGS sequence"/>
</dbReference>
<evidence type="ECO:0000313" key="33">
    <source>
        <dbReference type="EMBL" id="KAG8506611.1"/>
    </source>
</evidence>
<comment type="subunit">
    <text evidence="29">Homodimers. Associates with alpha-tubulin.</text>
</comment>
<comment type="cofactor">
    <cofactor evidence="1">
        <name>Ca(2+)</name>
        <dbReference type="ChEBI" id="CHEBI:29108"/>
    </cofactor>
</comment>
<keyword evidence="8" id="KW-0399">Innate immunity</keyword>
<evidence type="ECO:0000256" key="22">
    <source>
        <dbReference type="ARBA" id="ARBA00070657"/>
    </source>
</evidence>
<gene>
    <name evidence="33" type="ORF">J0S82_005007</name>
</gene>
<evidence type="ECO:0000256" key="16">
    <source>
        <dbReference type="ARBA" id="ARBA00023163"/>
    </source>
</evidence>
<comment type="subcellular location">
    <subcellularLocation>
        <location evidence="3">Cytoplasmic granule</location>
    </subcellularLocation>
    <subcellularLocation>
        <location evidence="19">Cytoplasmic vesicle</location>
        <location evidence="19">Secretory vesicle</location>
        <location evidence="19">Cortical granule</location>
    </subcellularLocation>
    <subcellularLocation>
        <location evidence="2">Nucleus</location>
    </subcellularLocation>
</comment>
<evidence type="ECO:0000256" key="14">
    <source>
        <dbReference type="ARBA" id="ARBA00022934"/>
    </source>
</evidence>
<evidence type="ECO:0000256" key="23">
    <source>
        <dbReference type="ARBA" id="ARBA00078180"/>
    </source>
</evidence>
<dbReference type="EMBL" id="JAGFMF010012145">
    <property type="protein sequence ID" value="KAG8506611.1"/>
    <property type="molecule type" value="Genomic_DNA"/>
</dbReference>
<evidence type="ECO:0000256" key="5">
    <source>
        <dbReference type="ARBA" id="ARBA00012200"/>
    </source>
</evidence>
<comment type="similarity">
    <text evidence="4">Belongs to the protein arginine deiminase family.</text>
</comment>
<evidence type="ECO:0000256" key="29">
    <source>
        <dbReference type="ARBA" id="ARBA00093588"/>
    </source>
</evidence>
<dbReference type="Pfam" id="PF08527">
    <property type="entry name" value="PAD_M"/>
    <property type="match status" value="2"/>
</dbReference>
<organism evidence="33 34">
    <name type="scientific">Galemys pyrenaicus</name>
    <name type="common">Iberian desman</name>
    <name type="synonym">Pyrenean desman</name>
    <dbReference type="NCBI Taxonomy" id="202257"/>
    <lineage>
        <taxon>Eukaryota</taxon>
        <taxon>Metazoa</taxon>
        <taxon>Chordata</taxon>
        <taxon>Craniata</taxon>
        <taxon>Vertebrata</taxon>
        <taxon>Euteleostomi</taxon>
        <taxon>Mammalia</taxon>
        <taxon>Eutheria</taxon>
        <taxon>Laurasiatheria</taxon>
        <taxon>Eulipotyphla</taxon>
        <taxon>Talpidae</taxon>
        <taxon>Galemys</taxon>
    </lineage>
</organism>
<accession>A0A8J5ZT63</accession>
<dbReference type="InterPro" id="IPR008972">
    <property type="entry name" value="Cupredoxin"/>
</dbReference>
<evidence type="ECO:0000256" key="4">
    <source>
        <dbReference type="ARBA" id="ARBA00008166"/>
    </source>
</evidence>
<dbReference type="InterPro" id="IPR004303">
    <property type="entry name" value="PAD"/>
</dbReference>
<evidence type="ECO:0000259" key="31">
    <source>
        <dbReference type="Pfam" id="PF08526"/>
    </source>
</evidence>
<keyword evidence="18" id="KW-0968">Cytoplasmic vesicle</keyword>
<evidence type="ECO:0000256" key="7">
    <source>
        <dbReference type="ARBA" id="ARBA00022553"/>
    </source>
</evidence>
<dbReference type="GO" id="GO:0140095">
    <property type="term" value="C:cytoplasmic lattice"/>
    <property type="evidence" value="ECO:0007669"/>
    <property type="project" value="UniProtKB-ARBA"/>
</dbReference>
<evidence type="ECO:0000256" key="12">
    <source>
        <dbReference type="ARBA" id="ARBA00022853"/>
    </source>
</evidence>
<dbReference type="GO" id="GO:0045087">
    <property type="term" value="P:innate immune response"/>
    <property type="evidence" value="ECO:0007669"/>
    <property type="project" value="UniProtKB-KW"/>
</dbReference>
<dbReference type="FunFam" id="2.60.40.1700:FF:000001">
    <property type="entry name" value="Protein-arginine deiminase type-2"/>
    <property type="match status" value="1"/>
</dbReference>
<dbReference type="Pfam" id="PF08526">
    <property type="entry name" value="PAD_N"/>
    <property type="match status" value="2"/>
</dbReference>
<evidence type="ECO:0000259" key="30">
    <source>
        <dbReference type="Pfam" id="PF03068"/>
    </source>
</evidence>